<dbReference type="PANTHER" id="PTHR46898">
    <property type="entry name" value="SENESCENCE-ASSOCIATED CARBOXYLESTERASE 101"/>
    <property type="match status" value="1"/>
</dbReference>
<gene>
    <name evidence="2" type="ORF">LITE_LOCUS13723</name>
</gene>
<dbReference type="AlphaFoldDB" id="A0AAV0JE48"/>
<evidence type="ECO:0000259" key="1">
    <source>
        <dbReference type="Pfam" id="PF18117"/>
    </source>
</evidence>
<proteinExistence type="predicted"/>
<dbReference type="InterPro" id="IPR044603">
    <property type="entry name" value="SAG101-like"/>
</dbReference>
<organism evidence="2 3">
    <name type="scientific">Linum tenue</name>
    <dbReference type="NCBI Taxonomy" id="586396"/>
    <lineage>
        <taxon>Eukaryota</taxon>
        <taxon>Viridiplantae</taxon>
        <taxon>Streptophyta</taxon>
        <taxon>Embryophyta</taxon>
        <taxon>Tracheophyta</taxon>
        <taxon>Spermatophyta</taxon>
        <taxon>Magnoliopsida</taxon>
        <taxon>eudicotyledons</taxon>
        <taxon>Gunneridae</taxon>
        <taxon>Pentapetalae</taxon>
        <taxon>rosids</taxon>
        <taxon>fabids</taxon>
        <taxon>Malpighiales</taxon>
        <taxon>Linaceae</taxon>
        <taxon>Linum</taxon>
    </lineage>
</organism>
<name>A0AAV0JE48_9ROSI</name>
<sequence>MKMAYLEWYKKDSKSKGKGYYDSYKIQSTTADIEIAKHKKFLTNYWKDLVEQAESKSQKESLFFRTMFLYGRTNYRRMVEPLDIAEFYRDGKNRDYKKQGRSPYYVLLEKWQKEDAAGKGKIKKQPVDRMTEDSCFWADVEEALFAVRLLKQKGSGGGGKSSEAKNRLVEFQRYVMEQIGNFAVDSEIFLGESSFMVWWKEFQGVAGIVGSGSSFQR</sequence>
<evidence type="ECO:0000313" key="3">
    <source>
        <dbReference type="Proteomes" id="UP001154282"/>
    </source>
</evidence>
<keyword evidence="3" id="KW-1185">Reference proteome</keyword>
<dbReference type="Proteomes" id="UP001154282">
    <property type="component" value="Unassembled WGS sequence"/>
</dbReference>
<feature type="domain" description="EDS1 EP" evidence="1">
    <location>
        <begin position="5"/>
        <end position="206"/>
    </location>
</feature>
<dbReference type="InterPro" id="IPR041266">
    <property type="entry name" value="EDS1_EP"/>
</dbReference>
<dbReference type="Pfam" id="PF18117">
    <property type="entry name" value="EDS1_EP"/>
    <property type="match status" value="1"/>
</dbReference>
<accession>A0AAV0JE48</accession>
<dbReference type="PANTHER" id="PTHR46898:SF3">
    <property type="entry name" value="FUNGAL LIPASE-LIKE DOMAIN-CONTAINING PROTEIN"/>
    <property type="match status" value="1"/>
</dbReference>
<comment type="caution">
    <text evidence="2">The sequence shown here is derived from an EMBL/GenBank/DDBJ whole genome shotgun (WGS) entry which is preliminary data.</text>
</comment>
<dbReference type="GO" id="GO:0052689">
    <property type="term" value="F:carboxylic ester hydrolase activity"/>
    <property type="evidence" value="ECO:0007669"/>
    <property type="project" value="InterPro"/>
</dbReference>
<reference evidence="2" key="1">
    <citation type="submission" date="2022-08" db="EMBL/GenBank/DDBJ databases">
        <authorList>
            <person name="Gutierrez-Valencia J."/>
        </authorList>
    </citation>
    <scope>NUCLEOTIDE SEQUENCE</scope>
</reference>
<protein>
    <recommendedName>
        <fullName evidence="1">EDS1 EP domain-containing protein</fullName>
    </recommendedName>
</protein>
<dbReference type="GO" id="GO:0006952">
    <property type="term" value="P:defense response"/>
    <property type="evidence" value="ECO:0007669"/>
    <property type="project" value="InterPro"/>
</dbReference>
<dbReference type="EMBL" id="CAMGYJ010000004">
    <property type="protein sequence ID" value="CAI0407852.1"/>
    <property type="molecule type" value="Genomic_DNA"/>
</dbReference>
<evidence type="ECO:0000313" key="2">
    <source>
        <dbReference type="EMBL" id="CAI0407852.1"/>
    </source>
</evidence>